<evidence type="ECO:0000256" key="11">
    <source>
        <dbReference type="ARBA" id="ARBA00022932"/>
    </source>
</evidence>
<keyword evidence="1" id="KW-0815">Transposition</keyword>
<evidence type="ECO:0000256" key="7">
    <source>
        <dbReference type="ARBA" id="ARBA00022842"/>
    </source>
</evidence>
<proteinExistence type="predicted"/>
<keyword evidence="13" id="KW-0511">Multifunctional enzyme</keyword>
<keyword evidence="7" id="KW-0460">Magnesium</keyword>
<evidence type="ECO:0000256" key="3">
    <source>
        <dbReference type="ARBA" id="ARBA00022722"/>
    </source>
</evidence>
<dbReference type="InterPro" id="IPR001584">
    <property type="entry name" value="Integrase_cat-core"/>
</dbReference>
<dbReference type="Gene3D" id="3.30.420.10">
    <property type="entry name" value="Ribonuclease H-like superfamily/Ribonuclease H"/>
    <property type="match status" value="1"/>
</dbReference>
<feature type="region of interest" description="Disordered" evidence="16">
    <location>
        <begin position="937"/>
        <end position="1040"/>
    </location>
</feature>
<feature type="compositionally biased region" description="Pro residues" evidence="16">
    <location>
        <begin position="391"/>
        <end position="408"/>
    </location>
</feature>
<dbReference type="PANTHER" id="PTHR42648">
    <property type="entry name" value="TRANSPOSASE, PUTATIVE-RELATED"/>
    <property type="match status" value="1"/>
</dbReference>
<dbReference type="GO" id="GO:0046872">
    <property type="term" value="F:metal ion binding"/>
    <property type="evidence" value="ECO:0007669"/>
    <property type="project" value="UniProtKB-KW"/>
</dbReference>
<feature type="region of interest" description="Disordered" evidence="16">
    <location>
        <begin position="236"/>
        <end position="316"/>
    </location>
</feature>
<evidence type="ECO:0000256" key="1">
    <source>
        <dbReference type="ARBA" id="ARBA00022578"/>
    </source>
</evidence>
<keyword evidence="10" id="KW-0695">RNA-directed DNA polymerase</keyword>
<dbReference type="GO" id="GO:0003964">
    <property type="term" value="F:RNA-directed DNA polymerase activity"/>
    <property type="evidence" value="ECO:0007669"/>
    <property type="project" value="UniProtKB-KW"/>
</dbReference>
<keyword evidence="6" id="KW-0378">Hydrolase</keyword>
<comment type="caution">
    <text evidence="18">The sequence shown here is derived from an EMBL/GenBank/DDBJ whole genome shotgun (WGS) entry which is preliminary data.</text>
</comment>
<dbReference type="Proteomes" id="UP001213000">
    <property type="component" value="Unassembled WGS sequence"/>
</dbReference>
<dbReference type="GO" id="GO:0015074">
    <property type="term" value="P:DNA integration"/>
    <property type="evidence" value="ECO:0007669"/>
    <property type="project" value="UniProtKB-KW"/>
</dbReference>
<keyword evidence="19" id="KW-1185">Reference proteome</keyword>
<evidence type="ECO:0000313" key="19">
    <source>
        <dbReference type="Proteomes" id="UP001213000"/>
    </source>
</evidence>
<dbReference type="InterPro" id="IPR013103">
    <property type="entry name" value="RVT_2"/>
</dbReference>
<evidence type="ECO:0000256" key="14">
    <source>
        <dbReference type="ARBA" id="ARBA00048173"/>
    </source>
</evidence>
<dbReference type="Pfam" id="PF13976">
    <property type="entry name" value="gag_pre-integrs"/>
    <property type="match status" value="1"/>
</dbReference>
<keyword evidence="11" id="KW-0239">DNA-directed DNA polymerase</keyword>
<evidence type="ECO:0000259" key="17">
    <source>
        <dbReference type="PROSITE" id="PS50994"/>
    </source>
</evidence>
<keyword evidence="8" id="KW-0694">RNA-binding</keyword>
<evidence type="ECO:0000256" key="5">
    <source>
        <dbReference type="ARBA" id="ARBA00022759"/>
    </source>
</evidence>
<dbReference type="GO" id="GO:0032196">
    <property type="term" value="P:transposition"/>
    <property type="evidence" value="ECO:0007669"/>
    <property type="project" value="UniProtKB-KW"/>
</dbReference>
<evidence type="ECO:0000256" key="10">
    <source>
        <dbReference type="ARBA" id="ARBA00022918"/>
    </source>
</evidence>
<organism evidence="18 19">
    <name type="scientific">Leucocoprinus birnbaumii</name>
    <dbReference type="NCBI Taxonomy" id="56174"/>
    <lineage>
        <taxon>Eukaryota</taxon>
        <taxon>Fungi</taxon>
        <taxon>Dikarya</taxon>
        <taxon>Basidiomycota</taxon>
        <taxon>Agaricomycotina</taxon>
        <taxon>Agaricomycetes</taxon>
        <taxon>Agaricomycetidae</taxon>
        <taxon>Agaricales</taxon>
        <taxon>Agaricineae</taxon>
        <taxon>Agaricaceae</taxon>
        <taxon>Leucocoprinus</taxon>
    </lineage>
</organism>
<dbReference type="GO" id="GO:0003723">
    <property type="term" value="F:RNA binding"/>
    <property type="evidence" value="ECO:0007669"/>
    <property type="project" value="UniProtKB-KW"/>
</dbReference>
<name>A0AAD5W4D2_9AGAR</name>
<gene>
    <name evidence="18" type="ORF">NP233_g369</name>
</gene>
<feature type="domain" description="Integrase catalytic" evidence="17">
    <location>
        <begin position="716"/>
        <end position="816"/>
    </location>
</feature>
<feature type="compositionally biased region" description="Low complexity" evidence="16">
    <location>
        <begin position="242"/>
        <end position="285"/>
    </location>
</feature>
<dbReference type="Pfam" id="PF14223">
    <property type="entry name" value="Retrotran_gag_2"/>
    <property type="match status" value="1"/>
</dbReference>
<dbReference type="GO" id="GO:0016787">
    <property type="term" value="F:hydrolase activity"/>
    <property type="evidence" value="ECO:0007669"/>
    <property type="project" value="UniProtKB-KW"/>
</dbReference>
<dbReference type="PROSITE" id="PS50994">
    <property type="entry name" value="INTEGRASE"/>
    <property type="match status" value="1"/>
</dbReference>
<dbReference type="Pfam" id="PF07727">
    <property type="entry name" value="RVT_2"/>
    <property type="match status" value="1"/>
</dbReference>
<dbReference type="Pfam" id="PF25597">
    <property type="entry name" value="SH3_retrovirus"/>
    <property type="match status" value="1"/>
</dbReference>
<reference evidence="18" key="1">
    <citation type="submission" date="2022-07" db="EMBL/GenBank/DDBJ databases">
        <title>Genome Sequence of Leucocoprinus birnbaumii.</title>
        <authorList>
            <person name="Buettner E."/>
        </authorList>
    </citation>
    <scope>NUCLEOTIDE SEQUENCE</scope>
    <source>
        <strain evidence="18">VT141</strain>
    </source>
</reference>
<evidence type="ECO:0000256" key="15">
    <source>
        <dbReference type="ARBA" id="ARBA00049244"/>
    </source>
</evidence>
<feature type="compositionally biased region" description="Pro residues" evidence="16">
    <location>
        <begin position="943"/>
        <end position="959"/>
    </location>
</feature>
<evidence type="ECO:0000256" key="8">
    <source>
        <dbReference type="ARBA" id="ARBA00022884"/>
    </source>
</evidence>
<keyword evidence="3" id="KW-0540">Nuclease</keyword>
<keyword evidence="9" id="KW-0229">DNA integration</keyword>
<evidence type="ECO:0000256" key="9">
    <source>
        <dbReference type="ARBA" id="ARBA00022908"/>
    </source>
</evidence>
<dbReference type="InterPro" id="IPR012337">
    <property type="entry name" value="RNaseH-like_sf"/>
</dbReference>
<evidence type="ECO:0000256" key="13">
    <source>
        <dbReference type="ARBA" id="ARBA00023268"/>
    </source>
</evidence>
<dbReference type="InterPro" id="IPR025724">
    <property type="entry name" value="GAG-pre-integrase_dom"/>
</dbReference>
<evidence type="ECO:0000313" key="18">
    <source>
        <dbReference type="EMBL" id="KAJ3576496.1"/>
    </source>
</evidence>
<dbReference type="SUPFAM" id="SSF53098">
    <property type="entry name" value="Ribonuclease H-like"/>
    <property type="match status" value="1"/>
</dbReference>
<dbReference type="GO" id="GO:0004519">
    <property type="term" value="F:endonuclease activity"/>
    <property type="evidence" value="ECO:0007669"/>
    <property type="project" value="UniProtKB-KW"/>
</dbReference>
<comment type="catalytic activity">
    <reaction evidence="15">
        <text>DNA(n) + a 2'-deoxyribonucleoside 5'-triphosphate = DNA(n+1) + diphosphate</text>
        <dbReference type="Rhea" id="RHEA:22508"/>
        <dbReference type="Rhea" id="RHEA-COMP:17339"/>
        <dbReference type="Rhea" id="RHEA-COMP:17340"/>
        <dbReference type="ChEBI" id="CHEBI:33019"/>
        <dbReference type="ChEBI" id="CHEBI:61560"/>
        <dbReference type="ChEBI" id="CHEBI:173112"/>
        <dbReference type="EC" id="2.7.7.7"/>
    </reaction>
</comment>
<dbReference type="InterPro" id="IPR057670">
    <property type="entry name" value="SH3_retrovirus"/>
</dbReference>
<dbReference type="PANTHER" id="PTHR42648:SF11">
    <property type="entry name" value="TRANSPOSON TY4-P GAG-POL POLYPROTEIN"/>
    <property type="match status" value="1"/>
</dbReference>
<sequence>MSHSEISLIAYLTGSENYDIWALHMHAFIGQKIVSGYRHIGTEIIDGTLLEPQPIAVRVAVAATATSPAISEITPEMVETRNEEIICWNLLHGQVRSAITSRLGDHLLRHGFDRANELWEYLHTQFGTRSAATVFADYQATLLFKMSGTVDLTKEIAELNNAYRRLESANPPVVIPDFVKAMNMLNAIPENWSITSTFLQTHRLNNITMAEVRDAIMIEWQRRQAAATIANAARFSGVNRRGNNPNWQQQKPKPQGNSKQNANAPNNGQQQQQQPANQQSGNQPGPSQNGNSDGEKKKKRGKRGGKNKNAAQAQVDGAGAPPFELAAPAISFACPAIMSDSSSSTRNLVNVAREERGAGPSLASRITPYQNAKERALKKWDRRLNAQEVVEPPPPSRSPSPLPCPPSPRISAPMEIDVDDEGRVQMVIPFDPFDDDVVSWGSLEQEDDEYYQYVSEIFDLYHNSQSEQRIACLNRINEWTQLSAAVQCLELDFMDSFDNRHLARPAPVINLGINLTKTWEIDPEDLDLPYSAYFAGSMSCSISDCSECKGIAHLRFDQVMLLDSGASSHFSPFMDDFAEIQYGSFGTVTVADGKTITSRLEKANVAASCSEPGFDTLHRRLGHPSRNVMTQLRSNALNVPEISIPKQVPVCNGCALGKLHQQPFPASGTRTESYLDLIHMDLVEFPVMSYHCYKWVLTIIDDFSSHAWTLLLRSKADTFVAFKRFLATVELQSKKKVLKIRRIIREMSAPHVHQQNGRAERFNQTIVEKAQTMRLDACIPDSWWEFAVETAVHLYNRTPVRRLNWKTPYELVFGAKPDLGHLRVFGCGAYVFIPKDLRANKLAAHSEPMIFVGYDIGSKSYKFIHHTMGNKEFSSPTAIFDEDWYPKLQGKSHRNDREKAKITPPVIKPTLGDGEVLQPNWFPDDIPYIAKFPEQRSRNPMINLPPPNVPPVPPAPGPSQPRNASPGPSRPRPMPVPPPPPSPSPQPSQGSGNETPMPAPSDRKGKKRATVEDSVDEDDSGLRRSTRLRTPRIIPDNLYNDPKPFTFRQVRNRGSSIPHVTYAPSQVETDWLRNEMMENSRNWIRENRNTRPLPKRQNPTQSAPDTEMEEAATGNNDTEMGNEEGNIARIVQEGGNELLEFLLANVVKGGDNQKRPEKFRDLAGLPADERDKWLKACLEELEALKKHNVFTLVPRSALPKGCRPIGNRWVFNVKSDGRYRSRLVAQGFSQVHGVDYDELFSPVVRYETTRLLLALAALEDYDIECVDVKTAYLYGKLDEEIYMEQPEGFQTKGMGDCVWKLNRALYSLKQAGLAWWREMSESMLQLGFKRCKSDAGIYVIHEGNDIVIAIVYVNDVLFMGTKGSTLLKRKKEEFMEKWECRDSGTVKEFLGMQITRDRKNRKIYLDQCDYLEKVLERFKMTDVIPV</sequence>
<feature type="region of interest" description="Disordered" evidence="16">
    <location>
        <begin position="389"/>
        <end position="410"/>
    </location>
</feature>
<evidence type="ECO:0000256" key="16">
    <source>
        <dbReference type="SAM" id="MobiDB-lite"/>
    </source>
</evidence>
<evidence type="ECO:0000256" key="2">
    <source>
        <dbReference type="ARBA" id="ARBA00022695"/>
    </source>
</evidence>
<keyword evidence="2" id="KW-0548">Nucleotidyltransferase</keyword>
<dbReference type="InterPro" id="IPR036397">
    <property type="entry name" value="RNaseH_sf"/>
</dbReference>
<dbReference type="GO" id="GO:0005634">
    <property type="term" value="C:nucleus"/>
    <property type="evidence" value="ECO:0007669"/>
    <property type="project" value="UniProtKB-ARBA"/>
</dbReference>
<dbReference type="GO" id="GO:0006310">
    <property type="term" value="P:DNA recombination"/>
    <property type="evidence" value="ECO:0007669"/>
    <property type="project" value="UniProtKB-KW"/>
</dbReference>
<keyword evidence="4" id="KW-0479">Metal-binding</keyword>
<evidence type="ECO:0000256" key="4">
    <source>
        <dbReference type="ARBA" id="ARBA00022723"/>
    </source>
</evidence>
<feature type="region of interest" description="Disordered" evidence="16">
    <location>
        <begin position="1084"/>
        <end position="1121"/>
    </location>
</feature>
<comment type="catalytic activity">
    <reaction evidence="14">
        <text>DNA(n) + a 2'-deoxyribonucleoside 5'-triphosphate = DNA(n+1) + diphosphate</text>
        <dbReference type="Rhea" id="RHEA:22508"/>
        <dbReference type="Rhea" id="RHEA-COMP:17339"/>
        <dbReference type="Rhea" id="RHEA-COMP:17340"/>
        <dbReference type="ChEBI" id="CHEBI:33019"/>
        <dbReference type="ChEBI" id="CHEBI:61560"/>
        <dbReference type="ChEBI" id="CHEBI:173112"/>
        <dbReference type="EC" id="2.7.7.49"/>
    </reaction>
</comment>
<keyword evidence="11" id="KW-0808">Transferase</keyword>
<feature type="compositionally biased region" description="Pro residues" evidence="16">
    <location>
        <begin position="968"/>
        <end position="986"/>
    </location>
</feature>
<dbReference type="InterPro" id="IPR039537">
    <property type="entry name" value="Retrotran_Ty1/copia-like"/>
</dbReference>
<keyword evidence="12" id="KW-0233">DNA recombination</keyword>
<dbReference type="EMBL" id="JANIEX010000010">
    <property type="protein sequence ID" value="KAJ3576496.1"/>
    <property type="molecule type" value="Genomic_DNA"/>
</dbReference>
<dbReference type="GO" id="GO:0003887">
    <property type="term" value="F:DNA-directed DNA polymerase activity"/>
    <property type="evidence" value="ECO:0007669"/>
    <property type="project" value="UniProtKB-KW"/>
</dbReference>
<protein>
    <recommendedName>
        <fullName evidence="17">Integrase catalytic domain-containing protein</fullName>
    </recommendedName>
</protein>
<evidence type="ECO:0000256" key="12">
    <source>
        <dbReference type="ARBA" id="ARBA00023172"/>
    </source>
</evidence>
<accession>A0AAD5W4D2</accession>
<evidence type="ECO:0000256" key="6">
    <source>
        <dbReference type="ARBA" id="ARBA00022801"/>
    </source>
</evidence>
<keyword evidence="5" id="KW-0255">Endonuclease</keyword>
<feature type="compositionally biased region" description="Basic residues" evidence="16">
    <location>
        <begin position="297"/>
        <end position="306"/>
    </location>
</feature>